<accession>A0ABX5Q089</accession>
<dbReference type="RefSeq" id="WP_041566886.1">
    <property type="nucleotide sequence ID" value="NZ_QKZR01000001.1"/>
</dbReference>
<proteinExistence type="predicted"/>
<name>A0ABX5Q089_9FLAO</name>
<comment type="caution">
    <text evidence="2">The sequence shown here is derived from an EMBL/GenBank/DDBJ whole genome shotgun (WGS) entry which is preliminary data.</text>
</comment>
<reference evidence="2 3" key="1">
    <citation type="submission" date="2018-06" db="EMBL/GenBank/DDBJ databases">
        <title>Genomic Encyclopedia of Archaeal and Bacterial Type Strains, Phase II (KMG-II): from individual species to whole genera.</title>
        <authorList>
            <person name="Goeker M."/>
        </authorList>
    </citation>
    <scope>NUCLEOTIDE SEQUENCE [LARGE SCALE GENOMIC DNA]</scope>
    <source>
        <strain evidence="2 3">DSM 17205</strain>
    </source>
</reference>
<evidence type="ECO:0000256" key="1">
    <source>
        <dbReference type="SAM" id="MobiDB-lite"/>
    </source>
</evidence>
<sequence length="92" mass="10610">MYQPDEIKAITKKMHKYFDNPIALVAKESGKSRPTVSKFFNRKEIRPSSEELIYEACLTLLESKHEKTLRNSKKGKVLTENIPLPSQTSMKL</sequence>
<gene>
    <name evidence="2" type="ORF">LX97_00476</name>
</gene>
<keyword evidence="3" id="KW-1185">Reference proteome</keyword>
<evidence type="ECO:0000313" key="2">
    <source>
        <dbReference type="EMBL" id="PZX43475.1"/>
    </source>
</evidence>
<organism evidence="2 3">
    <name type="scientific">Nonlabens dokdonensis</name>
    <dbReference type="NCBI Taxonomy" id="328515"/>
    <lineage>
        <taxon>Bacteria</taxon>
        <taxon>Pseudomonadati</taxon>
        <taxon>Bacteroidota</taxon>
        <taxon>Flavobacteriia</taxon>
        <taxon>Flavobacteriales</taxon>
        <taxon>Flavobacteriaceae</taxon>
        <taxon>Nonlabens</taxon>
    </lineage>
</organism>
<protein>
    <submittedName>
        <fullName evidence="2">Uncharacterized protein</fullName>
    </submittedName>
</protein>
<dbReference type="Proteomes" id="UP000248584">
    <property type="component" value="Unassembled WGS sequence"/>
</dbReference>
<dbReference type="EMBL" id="QKZR01000001">
    <property type="protein sequence ID" value="PZX43475.1"/>
    <property type="molecule type" value="Genomic_DNA"/>
</dbReference>
<evidence type="ECO:0000313" key="3">
    <source>
        <dbReference type="Proteomes" id="UP000248584"/>
    </source>
</evidence>
<feature type="region of interest" description="Disordered" evidence="1">
    <location>
        <begin position="69"/>
        <end position="92"/>
    </location>
</feature>